<keyword evidence="10" id="KW-1185">Reference proteome</keyword>
<feature type="transmembrane region" description="Helical" evidence="8">
    <location>
        <begin position="137"/>
        <end position="168"/>
    </location>
</feature>
<evidence type="ECO:0000256" key="2">
    <source>
        <dbReference type="ARBA" id="ARBA00009142"/>
    </source>
</evidence>
<feature type="transmembrane region" description="Helical" evidence="8">
    <location>
        <begin position="100"/>
        <end position="117"/>
    </location>
</feature>
<dbReference type="InterPro" id="IPR002781">
    <property type="entry name" value="TM_pro_TauE-like"/>
</dbReference>
<evidence type="ECO:0000256" key="8">
    <source>
        <dbReference type="RuleBase" id="RU363041"/>
    </source>
</evidence>
<feature type="transmembrane region" description="Helical" evidence="8">
    <location>
        <begin position="42"/>
        <end position="62"/>
    </location>
</feature>
<evidence type="ECO:0000256" key="4">
    <source>
        <dbReference type="ARBA" id="ARBA00022475"/>
    </source>
</evidence>
<reference evidence="9 10" key="1">
    <citation type="submission" date="2019-06" db="EMBL/GenBank/DDBJ databases">
        <title>Sequencing the genomes of 1000 actinobacteria strains.</title>
        <authorList>
            <person name="Klenk H.-P."/>
        </authorList>
    </citation>
    <scope>NUCLEOTIDE SEQUENCE [LARGE SCALE GENOMIC DNA]</scope>
    <source>
        <strain evidence="9 10">DSM 102200</strain>
    </source>
</reference>
<gene>
    <name evidence="9" type="ORF">FB559_2927</name>
</gene>
<comment type="subcellular location">
    <subcellularLocation>
        <location evidence="1 8">Cell membrane</location>
        <topology evidence="1 8">Multi-pass membrane protein</topology>
    </subcellularLocation>
</comment>
<dbReference type="InterPro" id="IPR052017">
    <property type="entry name" value="TSUP"/>
</dbReference>
<evidence type="ECO:0000256" key="1">
    <source>
        <dbReference type="ARBA" id="ARBA00004651"/>
    </source>
</evidence>
<dbReference type="Proteomes" id="UP000316096">
    <property type="component" value="Unassembled WGS sequence"/>
</dbReference>
<protein>
    <recommendedName>
        <fullName evidence="8">Probable membrane transporter protein</fullName>
    </recommendedName>
</protein>
<evidence type="ECO:0000256" key="5">
    <source>
        <dbReference type="ARBA" id="ARBA00022692"/>
    </source>
</evidence>
<comment type="similarity">
    <text evidence="2 8">Belongs to the 4-toluene sulfonate uptake permease (TSUP) (TC 2.A.102) family.</text>
</comment>
<feature type="transmembrane region" description="Helical" evidence="8">
    <location>
        <begin position="188"/>
        <end position="217"/>
    </location>
</feature>
<feature type="transmembrane region" description="Helical" evidence="8">
    <location>
        <begin position="7"/>
        <end position="36"/>
    </location>
</feature>
<evidence type="ECO:0000256" key="3">
    <source>
        <dbReference type="ARBA" id="ARBA00022448"/>
    </source>
</evidence>
<proteinExistence type="inferred from homology"/>
<dbReference type="PANTHER" id="PTHR30269">
    <property type="entry name" value="TRANSMEMBRANE PROTEIN YFCA"/>
    <property type="match status" value="1"/>
</dbReference>
<keyword evidence="4 8" id="KW-1003">Cell membrane</keyword>
<dbReference type="GO" id="GO:0005886">
    <property type="term" value="C:plasma membrane"/>
    <property type="evidence" value="ECO:0007669"/>
    <property type="project" value="UniProtKB-SubCell"/>
</dbReference>
<evidence type="ECO:0000256" key="6">
    <source>
        <dbReference type="ARBA" id="ARBA00022989"/>
    </source>
</evidence>
<dbReference type="PANTHER" id="PTHR30269:SF0">
    <property type="entry name" value="MEMBRANE TRANSPORTER PROTEIN YFCA-RELATED"/>
    <property type="match status" value="1"/>
</dbReference>
<evidence type="ECO:0000256" key="7">
    <source>
        <dbReference type="ARBA" id="ARBA00023136"/>
    </source>
</evidence>
<dbReference type="OrthoDB" id="3782574at2"/>
<name>A0A543CJR8_9ACTN</name>
<feature type="transmembrane region" description="Helical" evidence="8">
    <location>
        <begin position="229"/>
        <end position="246"/>
    </location>
</feature>
<dbReference type="Pfam" id="PF01925">
    <property type="entry name" value="TauE"/>
    <property type="match status" value="1"/>
</dbReference>
<organism evidence="9 10">
    <name type="scientific">Actinoallomurus bryophytorum</name>
    <dbReference type="NCBI Taxonomy" id="1490222"/>
    <lineage>
        <taxon>Bacteria</taxon>
        <taxon>Bacillati</taxon>
        <taxon>Actinomycetota</taxon>
        <taxon>Actinomycetes</taxon>
        <taxon>Streptosporangiales</taxon>
        <taxon>Thermomonosporaceae</taxon>
        <taxon>Actinoallomurus</taxon>
    </lineage>
</organism>
<keyword evidence="7 8" id="KW-0472">Membrane</keyword>
<evidence type="ECO:0000313" key="10">
    <source>
        <dbReference type="Proteomes" id="UP000316096"/>
    </source>
</evidence>
<feature type="transmembrane region" description="Helical" evidence="8">
    <location>
        <begin position="74"/>
        <end position="94"/>
    </location>
</feature>
<dbReference type="RefSeq" id="WP_141956089.1">
    <property type="nucleotide sequence ID" value="NZ_VFOZ01000001.1"/>
</dbReference>
<dbReference type="EMBL" id="VFOZ01000001">
    <property type="protein sequence ID" value="TQL97348.1"/>
    <property type="molecule type" value="Genomic_DNA"/>
</dbReference>
<evidence type="ECO:0000313" key="9">
    <source>
        <dbReference type="EMBL" id="TQL97348.1"/>
    </source>
</evidence>
<sequence length="247" mass="25355">MTPLHALLIFATGLAAGCINVIVGSGSLITFPVLIALGYPPVVANVSNTVGLVPGSASGVYGYRRELDGQRTRVLWLGAASAIGAVTGGLLLLVLPEETFEIVVPVLIALACVLVVIQPKLSQWLGGRQLRPHGGPWLWLGVLASGVYGGYFGAAQGVILLGLLATFLAENLQRVNAVKNVLAGIVNAAAAVLFILIAHVNWAIVVCIAVGSTLGGLAGASIGRRLPPMALRVLIVIVGVTAIIKLV</sequence>
<comment type="caution">
    <text evidence="9">The sequence shown here is derived from an EMBL/GenBank/DDBJ whole genome shotgun (WGS) entry which is preliminary data.</text>
</comment>
<dbReference type="AlphaFoldDB" id="A0A543CJR8"/>
<keyword evidence="6 8" id="KW-1133">Transmembrane helix</keyword>
<accession>A0A543CJR8</accession>
<keyword evidence="3" id="KW-0813">Transport</keyword>
<keyword evidence="5 8" id="KW-0812">Transmembrane</keyword>